<protein>
    <submittedName>
        <fullName evidence="1">Uncharacterized protein</fullName>
    </submittedName>
</protein>
<dbReference type="EMBL" id="BAAAQD010000007">
    <property type="protein sequence ID" value="GAA1521030.1"/>
    <property type="molecule type" value="Genomic_DNA"/>
</dbReference>
<dbReference type="Proteomes" id="UP001501470">
    <property type="component" value="Unassembled WGS sequence"/>
</dbReference>
<gene>
    <name evidence="1" type="ORF">GCM10009827_041040</name>
</gene>
<comment type="caution">
    <text evidence="1">The sequence shown here is derived from an EMBL/GenBank/DDBJ whole genome shotgun (WGS) entry which is preliminary data.</text>
</comment>
<organism evidence="1 2">
    <name type="scientific">Dactylosporangium maewongense</name>
    <dbReference type="NCBI Taxonomy" id="634393"/>
    <lineage>
        <taxon>Bacteria</taxon>
        <taxon>Bacillati</taxon>
        <taxon>Actinomycetota</taxon>
        <taxon>Actinomycetes</taxon>
        <taxon>Micromonosporales</taxon>
        <taxon>Micromonosporaceae</taxon>
        <taxon>Dactylosporangium</taxon>
    </lineage>
</organism>
<keyword evidence="2" id="KW-1185">Reference proteome</keyword>
<proteinExistence type="predicted"/>
<accession>A0ABN2AK17</accession>
<reference evidence="1 2" key="1">
    <citation type="journal article" date="2019" name="Int. J. Syst. Evol. Microbiol.">
        <title>The Global Catalogue of Microorganisms (GCM) 10K type strain sequencing project: providing services to taxonomists for standard genome sequencing and annotation.</title>
        <authorList>
            <consortium name="The Broad Institute Genomics Platform"/>
            <consortium name="The Broad Institute Genome Sequencing Center for Infectious Disease"/>
            <person name="Wu L."/>
            <person name="Ma J."/>
        </authorList>
    </citation>
    <scope>NUCLEOTIDE SEQUENCE [LARGE SCALE GENOMIC DNA]</scope>
    <source>
        <strain evidence="1 2">JCM 15933</strain>
    </source>
</reference>
<evidence type="ECO:0000313" key="1">
    <source>
        <dbReference type="EMBL" id="GAA1521030.1"/>
    </source>
</evidence>
<evidence type="ECO:0000313" key="2">
    <source>
        <dbReference type="Proteomes" id="UP001501470"/>
    </source>
</evidence>
<name>A0ABN2AK17_9ACTN</name>
<sequence length="65" mass="7179">MRDEKVGELGQGAPPVAFEIRGGAVAQGAEQRLEAHVIGDDHIDDISHPPIVPHIRRKAYRRLEC</sequence>